<evidence type="ECO:0000256" key="3">
    <source>
        <dbReference type="ARBA" id="ARBA00022630"/>
    </source>
</evidence>
<evidence type="ECO:0000256" key="11">
    <source>
        <dbReference type="HAMAP-Rule" id="MF_01211"/>
    </source>
</evidence>
<comment type="caution">
    <text evidence="11">Lacks conserved residue(s) required for the propagation of feature annotation.</text>
</comment>
<organism evidence="14 15">
    <name type="scientific">Symmachiella dynata</name>
    <dbReference type="NCBI Taxonomy" id="2527995"/>
    <lineage>
        <taxon>Bacteria</taxon>
        <taxon>Pseudomonadati</taxon>
        <taxon>Planctomycetota</taxon>
        <taxon>Planctomycetia</taxon>
        <taxon>Planctomycetales</taxon>
        <taxon>Planctomycetaceae</taxon>
        <taxon>Symmachiella</taxon>
    </lineage>
</organism>
<keyword evidence="5 11" id="KW-0479">Metal-binding</keyword>
<dbReference type="PANTHER" id="PTHR43513">
    <property type="entry name" value="DIHYDROOROTATE DEHYDROGENASE B (NAD(+)), ELECTRON TRANSFER SUBUNIT"/>
    <property type="match status" value="1"/>
</dbReference>
<evidence type="ECO:0000259" key="13">
    <source>
        <dbReference type="PROSITE" id="PS51384"/>
    </source>
</evidence>
<dbReference type="InterPro" id="IPR037117">
    <property type="entry name" value="Dihydroorotate_DH_ele_sf"/>
</dbReference>
<evidence type="ECO:0000256" key="7">
    <source>
        <dbReference type="ARBA" id="ARBA00022975"/>
    </source>
</evidence>
<feature type="binding site" evidence="11 12">
    <location>
        <position position="264"/>
    </location>
    <ligand>
        <name>[2Fe-2S] cluster</name>
        <dbReference type="ChEBI" id="CHEBI:190135"/>
    </ligand>
</feature>
<evidence type="ECO:0000256" key="10">
    <source>
        <dbReference type="ARBA" id="ARBA00023014"/>
    </source>
</evidence>
<evidence type="ECO:0000256" key="8">
    <source>
        <dbReference type="ARBA" id="ARBA00022982"/>
    </source>
</evidence>
<keyword evidence="10 11" id="KW-0411">Iron-sulfur</keyword>
<evidence type="ECO:0000256" key="1">
    <source>
        <dbReference type="ARBA" id="ARBA00006422"/>
    </source>
</evidence>
<dbReference type="InterPro" id="IPR050353">
    <property type="entry name" value="PyrK_electron_transfer"/>
</dbReference>
<feature type="binding site" evidence="11 12">
    <location>
        <position position="261"/>
    </location>
    <ligand>
        <name>[2Fe-2S] cluster</name>
        <dbReference type="ChEBI" id="CHEBI:190135"/>
    </ligand>
</feature>
<accession>A0A517ZPS7</accession>
<dbReference type="GO" id="GO:0044205">
    <property type="term" value="P:'de novo' UMP biosynthetic process"/>
    <property type="evidence" value="ECO:0007669"/>
    <property type="project" value="UniProtKB-UniRule"/>
</dbReference>
<keyword evidence="6 11" id="KW-0274">FAD</keyword>
<dbReference type="GO" id="GO:0009055">
    <property type="term" value="F:electron transfer activity"/>
    <property type="evidence" value="ECO:0007669"/>
    <property type="project" value="UniProtKB-UniRule"/>
</dbReference>
<dbReference type="EMBL" id="CP036276">
    <property type="protein sequence ID" value="QDU44495.1"/>
    <property type="molecule type" value="Genomic_DNA"/>
</dbReference>
<sequence length="294" mass="31567">MIEQAPDNLLPGMIPTAAQETATVVEQRELARDTYLVRIAAPELAAQILPGQFLMIRALQTSDPLLGRPFAVYDTYLDAAGRPAGIDVVYAVIGKMTGLMSRWTAGEQLQVWGPLGNGFPLPAEGRLMMVAGGIGQTPFLAVGQEALGQKTYGQPLRQPEQLPSAVTLCYGARSAEYLAGLEDFQRAGIEVRVATDDGSQGHHGFVTDLLKQALDGDDPPTVVYCCGPEPMMHAVSEIIAAAGVRGFVSLESPMACGFGACFSCVTRVRMDDGEWDYRRTCVEGPVFPADRIVF</sequence>
<keyword evidence="15" id="KW-1185">Reference proteome</keyword>
<dbReference type="InterPro" id="IPR023455">
    <property type="entry name" value="Dihydroorotate_DHASE_ETsu"/>
</dbReference>
<dbReference type="GO" id="GO:0016491">
    <property type="term" value="F:oxidoreductase activity"/>
    <property type="evidence" value="ECO:0007669"/>
    <property type="project" value="InterPro"/>
</dbReference>
<comment type="function">
    <text evidence="11">Responsible for channeling the electrons from the oxidation of dihydroorotate from the FMN redox center in the PyrD type B subunit to the ultimate electron acceptor NAD(+).</text>
</comment>
<dbReference type="GO" id="GO:0046872">
    <property type="term" value="F:metal ion binding"/>
    <property type="evidence" value="ECO:0007669"/>
    <property type="project" value="UniProtKB-KW"/>
</dbReference>
<reference evidence="14 15" key="1">
    <citation type="submission" date="2019-02" db="EMBL/GenBank/DDBJ databases">
        <title>Deep-cultivation of Planctomycetes and their phenomic and genomic characterization uncovers novel biology.</title>
        <authorList>
            <person name="Wiegand S."/>
            <person name="Jogler M."/>
            <person name="Boedeker C."/>
            <person name="Pinto D."/>
            <person name="Vollmers J."/>
            <person name="Rivas-Marin E."/>
            <person name="Kohn T."/>
            <person name="Peeters S.H."/>
            <person name="Heuer A."/>
            <person name="Rast P."/>
            <person name="Oberbeckmann S."/>
            <person name="Bunk B."/>
            <person name="Jeske O."/>
            <person name="Meyerdierks A."/>
            <person name="Storesund J.E."/>
            <person name="Kallscheuer N."/>
            <person name="Luecker S."/>
            <person name="Lage O.M."/>
            <person name="Pohl T."/>
            <person name="Merkel B.J."/>
            <person name="Hornburger P."/>
            <person name="Mueller R.-W."/>
            <person name="Bruemmer F."/>
            <person name="Labrenz M."/>
            <person name="Spormann A.M."/>
            <person name="Op den Camp H."/>
            <person name="Overmann J."/>
            <person name="Amann R."/>
            <person name="Jetten M.S.M."/>
            <person name="Mascher T."/>
            <person name="Medema M.H."/>
            <person name="Devos D.P."/>
            <person name="Kaster A.-K."/>
            <person name="Ovreas L."/>
            <person name="Rohde M."/>
            <person name="Galperin M.Y."/>
            <person name="Jogler C."/>
        </authorList>
    </citation>
    <scope>NUCLEOTIDE SEQUENCE [LARGE SCALE GENOMIC DNA]</scope>
    <source>
        <strain evidence="14 15">Mal52</strain>
    </source>
</reference>
<dbReference type="GO" id="GO:0050660">
    <property type="term" value="F:flavin adenine dinucleotide binding"/>
    <property type="evidence" value="ECO:0007669"/>
    <property type="project" value="InterPro"/>
</dbReference>
<feature type="binding site" evidence="11 12">
    <location>
        <position position="256"/>
    </location>
    <ligand>
        <name>[2Fe-2S] cluster</name>
        <dbReference type="ChEBI" id="CHEBI:190135"/>
    </ligand>
</feature>
<dbReference type="InterPro" id="IPR001433">
    <property type="entry name" value="OxRdtase_FAD/NAD-bd"/>
</dbReference>
<evidence type="ECO:0000256" key="12">
    <source>
        <dbReference type="PIRSR" id="PIRSR006816-2"/>
    </source>
</evidence>
<dbReference type="InterPro" id="IPR017938">
    <property type="entry name" value="Riboflavin_synthase-like_b-brl"/>
</dbReference>
<keyword evidence="9 11" id="KW-0408">Iron</keyword>
<evidence type="ECO:0000256" key="2">
    <source>
        <dbReference type="ARBA" id="ARBA00022448"/>
    </source>
</evidence>
<comment type="subunit">
    <text evidence="11">Heterotetramer of 2 PyrK and 2 PyrD type B subunits.</text>
</comment>
<dbReference type="HAMAP" id="MF_01211">
    <property type="entry name" value="DHODB_Fe_S_bind"/>
    <property type="match status" value="1"/>
</dbReference>
<dbReference type="KEGG" id="sdyn:Mal52_29770"/>
<comment type="cofactor">
    <cofactor evidence="11">
        <name>[2Fe-2S] cluster</name>
        <dbReference type="ChEBI" id="CHEBI:190135"/>
    </cofactor>
    <text evidence="11">Binds 1 [2Fe-2S] cluster per subunit.</text>
</comment>
<dbReference type="InterPro" id="IPR017927">
    <property type="entry name" value="FAD-bd_FR_type"/>
</dbReference>
<gene>
    <name evidence="11 14" type="primary">pyrK</name>
    <name evidence="14" type="ORF">Mal52_29770</name>
</gene>
<dbReference type="CDD" id="cd06218">
    <property type="entry name" value="DHOD_e_trans"/>
    <property type="match status" value="1"/>
</dbReference>
<comment type="pathway">
    <text evidence="11">Pyrimidine metabolism; UMP biosynthesis via de novo pathway; orotate from (S)-dihydroorotate (NAD(+) route): step 1/1.</text>
</comment>
<evidence type="ECO:0000256" key="5">
    <source>
        <dbReference type="ARBA" id="ARBA00022723"/>
    </source>
</evidence>
<proteinExistence type="inferred from homology"/>
<dbReference type="AlphaFoldDB" id="A0A517ZPS7"/>
<dbReference type="GO" id="GO:0051537">
    <property type="term" value="F:2 iron, 2 sulfur cluster binding"/>
    <property type="evidence" value="ECO:0007669"/>
    <property type="project" value="UniProtKB-KW"/>
</dbReference>
<evidence type="ECO:0000256" key="4">
    <source>
        <dbReference type="ARBA" id="ARBA00022714"/>
    </source>
</evidence>
<keyword evidence="4 11" id="KW-0001">2Fe-2S</keyword>
<keyword evidence="3 11" id="KW-0285">Flavoprotein</keyword>
<keyword evidence="7 11" id="KW-0665">Pyrimidine biosynthesis</keyword>
<feature type="domain" description="FAD-binding FR-type" evidence="13">
    <location>
        <begin position="17"/>
        <end position="121"/>
    </location>
</feature>
<protein>
    <recommendedName>
        <fullName evidence="11">Dihydroorotate dehydrogenase B (NAD(+)), electron transfer subunit</fullName>
    </recommendedName>
    <alternativeName>
        <fullName evidence="11">Dihydroorotate oxidase B, electron transfer subunit</fullName>
    </alternativeName>
</protein>
<dbReference type="SUPFAM" id="SSF63380">
    <property type="entry name" value="Riboflavin synthase domain-like"/>
    <property type="match status" value="1"/>
</dbReference>
<dbReference type="InterPro" id="IPR019480">
    <property type="entry name" value="Dihydroorotate_DH_Fe-S-bd"/>
</dbReference>
<dbReference type="Pfam" id="PF10418">
    <property type="entry name" value="DHODB_Fe-S_bind"/>
    <property type="match status" value="1"/>
</dbReference>
<comment type="cofactor">
    <cofactor evidence="12">
        <name>[2Fe-2S] cluster</name>
        <dbReference type="ChEBI" id="CHEBI:190135"/>
    </cofactor>
    <text evidence="12">Binds 1 [2Fe-2S] cluster per subunit.</text>
</comment>
<dbReference type="Gene3D" id="2.10.240.10">
    <property type="entry name" value="Dihydroorotate dehydrogenase, electron transfer subunit"/>
    <property type="match status" value="1"/>
</dbReference>
<keyword evidence="2 11" id="KW-0813">Transport</keyword>
<dbReference type="UniPathway" id="UPA00070">
    <property type="reaction ID" value="UER00945"/>
</dbReference>
<dbReference type="PROSITE" id="PS51384">
    <property type="entry name" value="FAD_FR"/>
    <property type="match status" value="1"/>
</dbReference>
<evidence type="ECO:0000313" key="14">
    <source>
        <dbReference type="EMBL" id="QDU44495.1"/>
    </source>
</evidence>
<dbReference type="InterPro" id="IPR012165">
    <property type="entry name" value="Cyt_c3_hydrogenase_gsu"/>
</dbReference>
<comment type="cofactor">
    <cofactor evidence="11">
        <name>FAD</name>
        <dbReference type="ChEBI" id="CHEBI:57692"/>
    </cofactor>
    <text evidence="11">Binds 1 FAD per subunit.</text>
</comment>
<keyword evidence="8 11" id="KW-0249">Electron transport</keyword>
<name>A0A517ZPS7_9PLAN</name>
<dbReference type="PANTHER" id="PTHR43513:SF3">
    <property type="entry name" value="DIHYDROOROTATE DEHYDROGENASE B (NAD(+)), ELECTRON TRANSFER SUBUNIT-RELATED"/>
    <property type="match status" value="1"/>
</dbReference>
<dbReference type="InterPro" id="IPR039261">
    <property type="entry name" value="FNR_nucleotide-bd"/>
</dbReference>
<feature type="binding site" evidence="11 12">
    <location>
        <position position="281"/>
    </location>
    <ligand>
        <name>[2Fe-2S] cluster</name>
        <dbReference type="ChEBI" id="CHEBI:190135"/>
    </ligand>
</feature>
<evidence type="ECO:0000313" key="15">
    <source>
        <dbReference type="Proteomes" id="UP000319383"/>
    </source>
</evidence>
<dbReference type="SUPFAM" id="SSF52343">
    <property type="entry name" value="Ferredoxin reductase-like, C-terminal NADP-linked domain"/>
    <property type="match status" value="1"/>
</dbReference>
<dbReference type="Gene3D" id="3.40.50.80">
    <property type="entry name" value="Nucleotide-binding domain of ferredoxin-NADP reductase (FNR) module"/>
    <property type="match status" value="1"/>
</dbReference>
<dbReference type="PIRSF" id="PIRSF006816">
    <property type="entry name" value="Cyc3_hyd_g"/>
    <property type="match status" value="1"/>
</dbReference>
<dbReference type="Proteomes" id="UP000319383">
    <property type="component" value="Chromosome"/>
</dbReference>
<dbReference type="PRINTS" id="PR00406">
    <property type="entry name" value="CYTB5RDTASE"/>
</dbReference>
<evidence type="ECO:0000256" key="6">
    <source>
        <dbReference type="ARBA" id="ARBA00022827"/>
    </source>
</evidence>
<dbReference type="RefSeq" id="WP_197534911.1">
    <property type="nucleotide sequence ID" value="NZ_CP036276.1"/>
</dbReference>
<dbReference type="Gene3D" id="2.40.30.10">
    <property type="entry name" value="Translation factors"/>
    <property type="match status" value="1"/>
</dbReference>
<dbReference type="Pfam" id="PF00175">
    <property type="entry name" value="NAD_binding_1"/>
    <property type="match status" value="1"/>
</dbReference>
<evidence type="ECO:0000256" key="9">
    <source>
        <dbReference type="ARBA" id="ARBA00023004"/>
    </source>
</evidence>
<comment type="similarity">
    <text evidence="1 11">Belongs to the PyrK family.</text>
</comment>